<protein>
    <recommendedName>
        <fullName evidence="4">Myb-like, SWIRM and MPN domain-containing protein 1</fullName>
    </recommendedName>
</protein>
<name>A0A9D3Y9L6_DREPO</name>
<evidence type="ECO:0000256" key="4">
    <source>
        <dbReference type="ARBA" id="ARBA00032256"/>
    </source>
</evidence>
<dbReference type="CDD" id="cd08067">
    <property type="entry name" value="MPN_2A_DUB"/>
    <property type="match status" value="1"/>
</dbReference>
<comment type="similarity">
    <text evidence="1">Belongs to the peptidase M67A family. MYSM1 subfamily.</text>
</comment>
<dbReference type="SUPFAM" id="SSF46689">
    <property type="entry name" value="Homeodomain-like"/>
    <property type="match status" value="2"/>
</dbReference>
<dbReference type="Pfam" id="PF01398">
    <property type="entry name" value="JAB"/>
    <property type="match status" value="1"/>
</dbReference>
<evidence type="ECO:0000256" key="3">
    <source>
        <dbReference type="ARBA" id="ARBA00023242"/>
    </source>
</evidence>
<evidence type="ECO:0000256" key="1">
    <source>
        <dbReference type="ARBA" id="ARBA00007194"/>
    </source>
</evidence>
<feature type="domain" description="MPN" evidence="7">
    <location>
        <begin position="704"/>
        <end position="838"/>
    </location>
</feature>
<keyword evidence="12" id="KW-1185">Reference proteome</keyword>
<dbReference type="GO" id="GO:0008237">
    <property type="term" value="F:metallopeptidase activity"/>
    <property type="evidence" value="ECO:0007669"/>
    <property type="project" value="InterPro"/>
</dbReference>
<dbReference type="Gene3D" id="3.40.140.10">
    <property type="entry name" value="Cytidine Deaminase, domain 2"/>
    <property type="match status" value="1"/>
</dbReference>
<feature type="domain" description="SANT" evidence="9">
    <location>
        <begin position="165"/>
        <end position="216"/>
    </location>
</feature>
<evidence type="ECO:0000259" key="9">
    <source>
        <dbReference type="PROSITE" id="PS51293"/>
    </source>
</evidence>
<dbReference type="InterPro" id="IPR050242">
    <property type="entry name" value="JAMM_MPN+_peptidase_M67A"/>
</dbReference>
<evidence type="ECO:0000259" key="10">
    <source>
        <dbReference type="PROSITE" id="PS51294"/>
    </source>
</evidence>
<accession>A0A9D3Y9L6</accession>
<dbReference type="GO" id="GO:0003677">
    <property type="term" value="F:DNA binding"/>
    <property type="evidence" value="ECO:0007669"/>
    <property type="project" value="UniProtKB-KW"/>
</dbReference>
<feature type="domain" description="SWIRM" evidence="8">
    <location>
        <begin position="515"/>
        <end position="613"/>
    </location>
</feature>
<reference evidence="11" key="2">
    <citation type="submission" date="2020-11" db="EMBL/GenBank/DDBJ databases">
        <authorList>
            <person name="McCartney M.A."/>
            <person name="Auch B."/>
            <person name="Kono T."/>
            <person name="Mallez S."/>
            <person name="Becker A."/>
            <person name="Gohl D.M."/>
            <person name="Silverstein K.A.T."/>
            <person name="Koren S."/>
            <person name="Bechman K.B."/>
            <person name="Herman A."/>
            <person name="Abrahante J.E."/>
            <person name="Garbe J."/>
        </authorList>
    </citation>
    <scope>NUCLEOTIDE SEQUENCE</scope>
    <source>
        <strain evidence="11">Duluth1</strain>
        <tissue evidence="11">Whole animal</tissue>
    </source>
</reference>
<feature type="compositionally biased region" description="Polar residues" evidence="5">
    <location>
        <begin position="86"/>
        <end position="99"/>
    </location>
</feature>
<dbReference type="InterPro" id="IPR037518">
    <property type="entry name" value="MPN"/>
</dbReference>
<dbReference type="InterPro" id="IPR000555">
    <property type="entry name" value="JAMM/MPN+_dom"/>
</dbReference>
<keyword evidence="3" id="KW-0539">Nucleus</keyword>
<evidence type="ECO:0000256" key="5">
    <source>
        <dbReference type="SAM" id="MobiDB-lite"/>
    </source>
</evidence>
<sequence>MADEGEVDVLGDFDMKIEVSDGIYDVNELPSQSANLLPEFTDHPWILDQSWAMDSSMDEKSKATIEKMLLEEQYYINGKVPRRKMSTVTKKQSIATRPQDTPAPSEVEESSSNPVHKLKSQTVSLKEHSGSGTGNDLDQVGDRSSIIPRKRANKGFHDWKKILCRSLTPWTEEEKKQFHQGLMMYGKKWVQIAKLLPGKTIRQVKNYGHQVFKIENKEEAIAHGLVRPNKSSVEYAQKALSKALSKVSTARPTVRVREPKKKPFLPPCKFNKNNPVRSRKIWLKPKSVINKNVLFNANQKGKDGDFETAIKTEATLEVKAGGNGESVGFDSTIVTVEKDSDEDIEVDIEDDDGNDKVNPLLEGRAVSPNSVYERLLNEAKLEQNVQEKIVRKGVQGRSYKVKYKGYELMSDSYSDSRPSGGCASGIVVKNETIGVDANTQSRDTASMGKQLDNAQDGIKKEISSPEVTVKCEPDLPDGTYKVASKQDEAESMQKDIPRVIANVVITVSDEVVHFPVPTEELVMAPDDQVSDREREVLKEFFEYRGLRTPERYLRIRNYILEAWKKCKPSYLFKTSVRSGLKKCGDVNSIGRVHAYLEAIGAINFGCSQVAYKNPRPALWLTAGDYGSKVCIEKRESMRPKKRKALSPLGAWHAVMEKTIEHTEGKKSNENGATKCVSVKRRVYDPFKLIPCLPFTEERPAPFLVEICCSSLMVMDIHSHICKTEVIGMLGGQFSPDTGKLTITMATPCHSISTGLQCEMDPVSQTQASEEIQGAGMDVVGWYHSHPCFRPDPSIRDIETQLKFQEWFAKGGDHFVGVIVTPYNPGNSSVSSQVTCLTVSDEISPDRNYNIPYKFDFCTCPCEENELLTVAQSARQLAASYATFPSNLKVDMGLKFRPGMTCLDKLCESLKAYDLIEDQGYLIQSVQEAFKAVVKPASKTITNSSYMIDQPDKFFFPLHENSSSNLSDDELPEVKQELDCLININEELVDYTDCVVEVKQEPNV</sequence>
<dbReference type="PROSITE" id="PS50249">
    <property type="entry name" value="MPN"/>
    <property type="match status" value="1"/>
</dbReference>
<dbReference type="SMART" id="SM00717">
    <property type="entry name" value="SANT"/>
    <property type="match status" value="1"/>
</dbReference>
<dbReference type="InterPro" id="IPR017884">
    <property type="entry name" value="SANT_dom"/>
</dbReference>
<gene>
    <name evidence="11" type="ORF">DPMN_083261</name>
</gene>
<evidence type="ECO:0000259" key="8">
    <source>
        <dbReference type="PROSITE" id="PS50934"/>
    </source>
</evidence>
<dbReference type="InterPro" id="IPR017930">
    <property type="entry name" value="Myb_dom"/>
</dbReference>
<dbReference type="OrthoDB" id="7464992at2759"/>
<evidence type="ECO:0000313" key="12">
    <source>
        <dbReference type="Proteomes" id="UP000828390"/>
    </source>
</evidence>
<feature type="domain" description="Myb-like" evidence="6">
    <location>
        <begin position="169"/>
        <end position="212"/>
    </location>
</feature>
<evidence type="ECO:0000259" key="7">
    <source>
        <dbReference type="PROSITE" id="PS50249"/>
    </source>
</evidence>
<dbReference type="Proteomes" id="UP000828390">
    <property type="component" value="Unassembled WGS sequence"/>
</dbReference>
<comment type="caution">
    <text evidence="11">The sequence shown here is derived from an EMBL/GenBank/DDBJ whole genome shotgun (WGS) entry which is preliminary data.</text>
</comment>
<dbReference type="InterPro" id="IPR001005">
    <property type="entry name" value="SANT/Myb"/>
</dbReference>
<dbReference type="Gene3D" id="1.10.10.10">
    <property type="entry name" value="Winged helix-like DNA-binding domain superfamily/Winged helix DNA-binding domain"/>
    <property type="match status" value="1"/>
</dbReference>
<dbReference type="AlphaFoldDB" id="A0A9D3Y9L6"/>
<dbReference type="PROSITE" id="PS51293">
    <property type="entry name" value="SANT"/>
    <property type="match status" value="1"/>
</dbReference>
<dbReference type="InterPro" id="IPR036388">
    <property type="entry name" value="WH-like_DNA-bd_sf"/>
</dbReference>
<evidence type="ECO:0000256" key="2">
    <source>
        <dbReference type="ARBA" id="ARBA00023125"/>
    </source>
</evidence>
<evidence type="ECO:0000259" key="6">
    <source>
        <dbReference type="PROSITE" id="PS50090"/>
    </source>
</evidence>
<dbReference type="PROSITE" id="PS50934">
    <property type="entry name" value="SWIRM"/>
    <property type="match status" value="1"/>
</dbReference>
<reference evidence="11" key="1">
    <citation type="journal article" date="2019" name="bioRxiv">
        <title>The Genome of the Zebra Mussel, Dreissena polymorpha: A Resource for Invasive Species Research.</title>
        <authorList>
            <person name="McCartney M.A."/>
            <person name="Auch B."/>
            <person name="Kono T."/>
            <person name="Mallez S."/>
            <person name="Zhang Y."/>
            <person name="Obille A."/>
            <person name="Becker A."/>
            <person name="Abrahante J.E."/>
            <person name="Garbe J."/>
            <person name="Badalamenti J.P."/>
            <person name="Herman A."/>
            <person name="Mangelson H."/>
            <person name="Liachko I."/>
            <person name="Sullivan S."/>
            <person name="Sone E.D."/>
            <person name="Koren S."/>
            <person name="Silverstein K.A.T."/>
            <person name="Beckman K.B."/>
            <person name="Gohl D.M."/>
        </authorList>
    </citation>
    <scope>NUCLEOTIDE SEQUENCE</scope>
    <source>
        <strain evidence="11">Duluth1</strain>
        <tissue evidence="11">Whole animal</tissue>
    </source>
</reference>
<dbReference type="SUPFAM" id="SSF102712">
    <property type="entry name" value="JAB1/MPN domain"/>
    <property type="match status" value="1"/>
</dbReference>
<dbReference type="Gene3D" id="1.10.10.60">
    <property type="entry name" value="Homeodomain-like"/>
    <property type="match status" value="1"/>
</dbReference>
<evidence type="ECO:0000313" key="11">
    <source>
        <dbReference type="EMBL" id="KAH3695802.1"/>
    </source>
</evidence>
<dbReference type="PROSITE" id="PS51294">
    <property type="entry name" value="HTH_MYB"/>
    <property type="match status" value="1"/>
</dbReference>
<dbReference type="EMBL" id="JAIWYP010000016">
    <property type="protein sequence ID" value="KAH3695802.1"/>
    <property type="molecule type" value="Genomic_DNA"/>
</dbReference>
<dbReference type="Pfam" id="PF00249">
    <property type="entry name" value="Myb_DNA-binding"/>
    <property type="match status" value="1"/>
</dbReference>
<dbReference type="InterPro" id="IPR009057">
    <property type="entry name" value="Homeodomain-like_sf"/>
</dbReference>
<dbReference type="CDD" id="cd00167">
    <property type="entry name" value="SANT"/>
    <property type="match status" value="1"/>
</dbReference>
<feature type="domain" description="HTH myb-type" evidence="10">
    <location>
        <begin position="169"/>
        <end position="216"/>
    </location>
</feature>
<keyword evidence="2" id="KW-0238">DNA-binding</keyword>
<organism evidence="11 12">
    <name type="scientific">Dreissena polymorpha</name>
    <name type="common">Zebra mussel</name>
    <name type="synonym">Mytilus polymorpha</name>
    <dbReference type="NCBI Taxonomy" id="45954"/>
    <lineage>
        <taxon>Eukaryota</taxon>
        <taxon>Metazoa</taxon>
        <taxon>Spiralia</taxon>
        <taxon>Lophotrochozoa</taxon>
        <taxon>Mollusca</taxon>
        <taxon>Bivalvia</taxon>
        <taxon>Autobranchia</taxon>
        <taxon>Heteroconchia</taxon>
        <taxon>Euheterodonta</taxon>
        <taxon>Imparidentia</taxon>
        <taxon>Neoheterodontei</taxon>
        <taxon>Myida</taxon>
        <taxon>Dreissenoidea</taxon>
        <taxon>Dreissenidae</taxon>
        <taxon>Dreissena</taxon>
    </lineage>
</organism>
<dbReference type="InterPro" id="IPR007526">
    <property type="entry name" value="SWIRM"/>
</dbReference>
<dbReference type="PROSITE" id="PS50090">
    <property type="entry name" value="MYB_LIKE"/>
    <property type="match status" value="1"/>
</dbReference>
<dbReference type="Pfam" id="PF04433">
    <property type="entry name" value="SWIRM"/>
    <property type="match status" value="1"/>
</dbReference>
<feature type="region of interest" description="Disordered" evidence="5">
    <location>
        <begin position="86"/>
        <end position="141"/>
    </location>
</feature>
<dbReference type="PANTHER" id="PTHR10410">
    <property type="entry name" value="EUKARYOTIC TRANSLATION INITIATION FACTOR 3 -RELATED"/>
    <property type="match status" value="1"/>
</dbReference>
<proteinExistence type="inferred from homology"/>